<protein>
    <submittedName>
        <fullName evidence="4">Type II restriction endonuclease</fullName>
    </submittedName>
</protein>
<dbReference type="InterPro" id="IPR011335">
    <property type="entry name" value="Restrct_endonuc-II-like"/>
</dbReference>
<dbReference type="SUPFAM" id="SSF52980">
    <property type="entry name" value="Restriction endonuclease-like"/>
    <property type="match status" value="1"/>
</dbReference>
<keyword evidence="1" id="KW-0540">Nuclease</keyword>
<keyword evidence="3" id="KW-0378">Hydrolase</keyword>
<dbReference type="Proteomes" id="UP000006461">
    <property type="component" value="Chromosome"/>
</dbReference>
<dbReference type="GO" id="GO:0004519">
    <property type="term" value="F:endonuclease activity"/>
    <property type="evidence" value="ECO:0007669"/>
    <property type="project" value="UniProtKB-KW"/>
</dbReference>
<accession>I4F1M5</accession>
<reference evidence="4 5" key="1">
    <citation type="journal article" date="2012" name="J. Bacteriol.">
        <title>Genome Sequence of Radiation-Resistant Modestobacter marinus Strain BC501, a Representative Actinobacterium That Thrives on Calcareous Stone Surfaces.</title>
        <authorList>
            <person name="Normand P."/>
            <person name="Gury J."/>
            <person name="Pujic P."/>
            <person name="Chouaia B."/>
            <person name="Crotti E."/>
            <person name="Brusetti L."/>
            <person name="Daffonchio D."/>
            <person name="Vacherie B."/>
            <person name="Barbe V."/>
            <person name="Medigue C."/>
            <person name="Calteau A."/>
            <person name="Ghodhbane-Gtari F."/>
            <person name="Essoussi I."/>
            <person name="Nouioui I."/>
            <person name="Abbassi-Ghozzi I."/>
            <person name="Gtari M."/>
        </authorList>
    </citation>
    <scope>NUCLEOTIDE SEQUENCE [LARGE SCALE GENOMIC DNA]</scope>
    <source>
        <strain evidence="5">BC 501</strain>
    </source>
</reference>
<proteinExistence type="predicted"/>
<name>I4F1M5_MODI5</name>
<evidence type="ECO:0000256" key="3">
    <source>
        <dbReference type="ARBA" id="ARBA00022801"/>
    </source>
</evidence>
<dbReference type="InterPro" id="IPR037057">
    <property type="entry name" value="DNA_rep_MutH/T2_RE_sf"/>
</dbReference>
<dbReference type="GO" id="GO:0003677">
    <property type="term" value="F:DNA binding"/>
    <property type="evidence" value="ECO:0007669"/>
    <property type="project" value="InterPro"/>
</dbReference>
<sequence>MAGALRREGPASTWPLVASNAEELEARLAAGGHLLPLPKEPAALANVIEVDIVDFLLARLQLLPDAEYQRGSERGYPDLEVGGRAFGGAWHAIDVKVAQRARRSAAARPGTTERTQSRITLYTGNTYFRHPTLHWPGTFRPFDDYRSHADVIVIYTLTDSASRVADLEVIIQEPWRVGSSKRSSTTREYIGAVDGLDDLRAGRGEFATAEDFYRFWRRFPFRTSPGVQRIYERLVAEQRAELETLRAAHPTDRAERA</sequence>
<dbReference type="OrthoDB" id="8478576at2"/>
<keyword evidence="2 4" id="KW-0255">Endonuclease</keyword>
<evidence type="ECO:0000313" key="4">
    <source>
        <dbReference type="EMBL" id="CCH89538.1"/>
    </source>
</evidence>
<dbReference type="EMBL" id="FO203431">
    <property type="protein sequence ID" value="CCH89538.1"/>
    <property type="molecule type" value="Genomic_DNA"/>
</dbReference>
<dbReference type="GO" id="GO:0016787">
    <property type="term" value="F:hydrolase activity"/>
    <property type="evidence" value="ECO:0007669"/>
    <property type="project" value="UniProtKB-KW"/>
</dbReference>
<dbReference type="PATRIC" id="fig|477641.3.peg.3868"/>
<organism evidence="4 5">
    <name type="scientific">Modestobacter italicus (strain DSM 44449 / CECT 9708 / BC 501)</name>
    <dbReference type="NCBI Taxonomy" id="2732864"/>
    <lineage>
        <taxon>Bacteria</taxon>
        <taxon>Bacillati</taxon>
        <taxon>Actinomycetota</taxon>
        <taxon>Actinomycetes</taxon>
        <taxon>Geodermatophilales</taxon>
        <taxon>Geodermatophilaceae</taxon>
        <taxon>Modestobacter</taxon>
    </lineage>
</organism>
<evidence type="ECO:0000256" key="1">
    <source>
        <dbReference type="ARBA" id="ARBA00022722"/>
    </source>
</evidence>
<dbReference type="HOGENOM" id="CLU_1081033_0_0_11"/>
<dbReference type="OMA" id="WAIASKS"/>
<dbReference type="Gene3D" id="3.40.600.10">
    <property type="entry name" value="DNA mismatch repair MutH/Restriction endonuclease, type II"/>
    <property type="match status" value="1"/>
</dbReference>
<dbReference type="KEGG" id="mmar:MODMU_4138"/>
<evidence type="ECO:0000313" key="5">
    <source>
        <dbReference type="Proteomes" id="UP000006461"/>
    </source>
</evidence>
<dbReference type="AlphaFoldDB" id="I4F1M5"/>
<keyword evidence="5" id="KW-1185">Reference proteome</keyword>
<evidence type="ECO:0000256" key="2">
    <source>
        <dbReference type="ARBA" id="ARBA00022759"/>
    </source>
</evidence>
<gene>
    <name evidence="4" type="ordered locus">MODMU_4138</name>
</gene>